<dbReference type="Pfam" id="PF04909">
    <property type="entry name" value="Amidohydro_2"/>
    <property type="match status" value="1"/>
</dbReference>
<accession>A0A382JFH1</accession>
<dbReference type="InterPro" id="IPR032466">
    <property type="entry name" value="Metal_Hydrolase"/>
</dbReference>
<evidence type="ECO:0000259" key="1">
    <source>
        <dbReference type="Pfam" id="PF04909"/>
    </source>
</evidence>
<dbReference type="SUPFAM" id="SSF51556">
    <property type="entry name" value="Metallo-dependent hydrolases"/>
    <property type="match status" value="1"/>
</dbReference>
<feature type="domain" description="Amidohydrolase-related" evidence="1">
    <location>
        <begin position="3"/>
        <end position="80"/>
    </location>
</feature>
<protein>
    <recommendedName>
        <fullName evidence="1">Amidohydrolase-related domain-containing protein</fullName>
    </recommendedName>
</protein>
<proteinExistence type="predicted"/>
<organism evidence="2">
    <name type="scientific">marine metagenome</name>
    <dbReference type="NCBI Taxonomy" id="408172"/>
    <lineage>
        <taxon>unclassified sequences</taxon>
        <taxon>metagenomes</taxon>
        <taxon>ecological metagenomes</taxon>
    </lineage>
</organism>
<dbReference type="Gene3D" id="3.20.20.140">
    <property type="entry name" value="Metal-dependent hydrolases"/>
    <property type="match status" value="1"/>
</dbReference>
<dbReference type="GO" id="GO:0016787">
    <property type="term" value="F:hydrolase activity"/>
    <property type="evidence" value="ECO:0007669"/>
    <property type="project" value="InterPro"/>
</dbReference>
<name>A0A382JFH1_9ZZZZ</name>
<dbReference type="AlphaFoldDB" id="A0A382JFH1"/>
<dbReference type="InterPro" id="IPR006680">
    <property type="entry name" value="Amidohydro-rel"/>
</dbReference>
<evidence type="ECO:0000313" key="2">
    <source>
        <dbReference type="EMBL" id="SVC11074.1"/>
    </source>
</evidence>
<gene>
    <name evidence="2" type="ORF">METZ01_LOCUS263928</name>
</gene>
<dbReference type="EMBL" id="UINC01074154">
    <property type="protein sequence ID" value="SVC11074.1"/>
    <property type="molecule type" value="Genomic_DNA"/>
</dbReference>
<feature type="non-terminal residue" evidence="2">
    <location>
        <position position="1"/>
    </location>
</feature>
<sequence length="190" mass="21368">HRDRILPYAVINPVDADWEEDLRRSAEELELTGLRLFPQYHGYHLTDPAALELIDAATELGWPIQVPMRGVDRRQRHPWDQAHDLIAADFERALAARPAARWMILDSLGLDGARLPENASYLVEISRMTAVLQRNIQAFMETAGANHLAFGTGMPFKMPAPTLLKLEVLDQPEGVREGIAWRNAETLLSG</sequence>
<reference evidence="2" key="1">
    <citation type="submission" date="2018-05" db="EMBL/GenBank/DDBJ databases">
        <authorList>
            <person name="Lanie J.A."/>
            <person name="Ng W.-L."/>
            <person name="Kazmierczak K.M."/>
            <person name="Andrzejewski T.M."/>
            <person name="Davidsen T.M."/>
            <person name="Wayne K.J."/>
            <person name="Tettelin H."/>
            <person name="Glass J.I."/>
            <person name="Rusch D."/>
            <person name="Podicherti R."/>
            <person name="Tsui H.-C.T."/>
            <person name="Winkler M.E."/>
        </authorList>
    </citation>
    <scope>NUCLEOTIDE SEQUENCE</scope>
</reference>